<dbReference type="InterPro" id="IPR011701">
    <property type="entry name" value="MFS"/>
</dbReference>
<evidence type="ECO:0000256" key="6">
    <source>
        <dbReference type="SAM" id="Phobius"/>
    </source>
</evidence>
<keyword evidence="5 6" id="KW-0472">Membrane</keyword>
<dbReference type="AlphaFoldDB" id="A0A2I7N7J9"/>
<accession>A0A2I7N7J9</accession>
<dbReference type="InterPro" id="IPR036259">
    <property type="entry name" value="MFS_trans_sf"/>
</dbReference>
<dbReference type="Pfam" id="PF07690">
    <property type="entry name" value="MFS_1"/>
    <property type="match status" value="1"/>
</dbReference>
<dbReference type="InterPro" id="IPR020846">
    <property type="entry name" value="MFS_dom"/>
</dbReference>
<dbReference type="KEGG" id="nba:CUN60_07700"/>
<gene>
    <name evidence="8" type="ORF">CUN60_07700</name>
</gene>
<feature type="transmembrane region" description="Helical" evidence="6">
    <location>
        <begin position="210"/>
        <end position="231"/>
    </location>
</feature>
<reference evidence="9" key="1">
    <citation type="submission" date="2017-11" db="EMBL/GenBank/DDBJ databases">
        <authorList>
            <person name="Chan K.G."/>
            <person name="Lee L.S."/>
        </authorList>
    </citation>
    <scope>NUCLEOTIDE SEQUENCE [LARGE SCALE GENOMIC DNA]</scope>
    <source>
        <strain evidence="9">DSM 100970</strain>
    </source>
</reference>
<sequence>MFKIIALATILSTIGAISSEMYIPSMPYMATWFHTNDTTVQYSLTAYMLGTIIPALFFGSLADIYGRRKIILIALGIGLIGTLGCLCAPTIGVFIACRFIQGFGFSSTNGLGRALLRDHYSGETFAKYSSYLSMAFAFSVDVTPFFGGILQKNFDWHAIFIFLLVFNCISLYVASKFPFRQIENRNTQFKWKEMVISYLNISRNKIFMRYNLIAACMYSIFMCYLTVASFLWQKTLGVSPETFGLLTLFLSLFYVASCYLNSFLVRFGVDRILQYGLIVVLIAGGGLAISGDLFKGQVVFFVLMAMIFAGSGMVFSNASSMGMSSVKENFSSASAFYSFSSIVVATVFSAIISQFNELSFLPLAIIVICLAGLSLLVHIRRKIILQVNYAE</sequence>
<evidence type="ECO:0000256" key="3">
    <source>
        <dbReference type="ARBA" id="ARBA00022692"/>
    </source>
</evidence>
<keyword evidence="3 6" id="KW-0812">Transmembrane</keyword>
<feature type="transmembrane region" description="Helical" evidence="6">
    <location>
        <begin position="243"/>
        <end position="265"/>
    </location>
</feature>
<evidence type="ECO:0000313" key="9">
    <source>
        <dbReference type="Proteomes" id="UP000236655"/>
    </source>
</evidence>
<feature type="transmembrane region" description="Helical" evidence="6">
    <location>
        <begin position="358"/>
        <end position="379"/>
    </location>
</feature>
<dbReference type="Gene3D" id="1.20.1720.10">
    <property type="entry name" value="Multidrug resistance protein D"/>
    <property type="match status" value="1"/>
</dbReference>
<dbReference type="PROSITE" id="PS50850">
    <property type="entry name" value="MFS"/>
    <property type="match status" value="1"/>
</dbReference>
<keyword evidence="9" id="KW-1185">Reference proteome</keyword>
<evidence type="ECO:0000259" key="7">
    <source>
        <dbReference type="PROSITE" id="PS50850"/>
    </source>
</evidence>
<proteinExistence type="predicted"/>
<dbReference type="GO" id="GO:0005886">
    <property type="term" value="C:plasma membrane"/>
    <property type="evidence" value="ECO:0007669"/>
    <property type="project" value="TreeGrafter"/>
</dbReference>
<feature type="domain" description="Major facilitator superfamily (MFS) profile" evidence="7">
    <location>
        <begin position="4"/>
        <end position="382"/>
    </location>
</feature>
<feature type="transmembrane region" description="Helical" evidence="6">
    <location>
        <begin position="156"/>
        <end position="175"/>
    </location>
</feature>
<feature type="transmembrane region" description="Helical" evidence="6">
    <location>
        <begin position="330"/>
        <end position="352"/>
    </location>
</feature>
<dbReference type="SUPFAM" id="SSF103473">
    <property type="entry name" value="MFS general substrate transporter"/>
    <property type="match status" value="1"/>
</dbReference>
<name>A0A2I7N7J9_9NEIS</name>
<dbReference type="GO" id="GO:0022857">
    <property type="term" value="F:transmembrane transporter activity"/>
    <property type="evidence" value="ECO:0007669"/>
    <property type="project" value="InterPro"/>
</dbReference>
<dbReference type="Proteomes" id="UP000236655">
    <property type="component" value="Chromosome"/>
</dbReference>
<evidence type="ECO:0000313" key="8">
    <source>
        <dbReference type="EMBL" id="AUR52185.1"/>
    </source>
</evidence>
<dbReference type="EMBL" id="CP024847">
    <property type="protein sequence ID" value="AUR52185.1"/>
    <property type="molecule type" value="Genomic_DNA"/>
</dbReference>
<keyword evidence="2" id="KW-0813">Transport</keyword>
<organism evidence="8 9">
    <name type="scientific">Aquella oligotrophica</name>
    <dbReference type="NCBI Taxonomy" id="2067065"/>
    <lineage>
        <taxon>Bacteria</taxon>
        <taxon>Pseudomonadati</taxon>
        <taxon>Pseudomonadota</taxon>
        <taxon>Betaproteobacteria</taxon>
        <taxon>Neisseriales</taxon>
        <taxon>Neisseriaceae</taxon>
        <taxon>Aquella</taxon>
    </lineage>
</organism>
<comment type="subcellular location">
    <subcellularLocation>
        <location evidence="1">Endomembrane system</location>
        <topology evidence="1">Multi-pass membrane protein</topology>
    </subcellularLocation>
</comment>
<dbReference type="PANTHER" id="PTHR23501">
    <property type="entry name" value="MAJOR FACILITATOR SUPERFAMILY"/>
    <property type="match status" value="1"/>
</dbReference>
<evidence type="ECO:0000256" key="4">
    <source>
        <dbReference type="ARBA" id="ARBA00022989"/>
    </source>
</evidence>
<feature type="transmembrane region" description="Helical" evidence="6">
    <location>
        <begin position="272"/>
        <end position="291"/>
    </location>
</feature>
<dbReference type="PANTHER" id="PTHR23501:SF191">
    <property type="entry name" value="VACUOLAR BASIC AMINO ACID TRANSPORTER 4"/>
    <property type="match status" value="1"/>
</dbReference>
<dbReference type="OrthoDB" id="9793415at2"/>
<feature type="transmembrane region" description="Helical" evidence="6">
    <location>
        <begin position="70"/>
        <end position="93"/>
    </location>
</feature>
<keyword evidence="4 6" id="KW-1133">Transmembrane helix</keyword>
<protein>
    <recommendedName>
        <fullName evidence="7">Major facilitator superfamily (MFS) profile domain-containing protein</fullName>
    </recommendedName>
</protein>
<evidence type="ECO:0000256" key="5">
    <source>
        <dbReference type="ARBA" id="ARBA00023136"/>
    </source>
</evidence>
<feature type="transmembrane region" description="Helical" evidence="6">
    <location>
        <begin position="297"/>
        <end position="318"/>
    </location>
</feature>
<evidence type="ECO:0000256" key="1">
    <source>
        <dbReference type="ARBA" id="ARBA00004127"/>
    </source>
</evidence>
<evidence type="ECO:0000256" key="2">
    <source>
        <dbReference type="ARBA" id="ARBA00022448"/>
    </source>
</evidence>
<feature type="transmembrane region" description="Helical" evidence="6">
    <location>
        <begin position="40"/>
        <end position="58"/>
    </location>
</feature>
<dbReference type="RefSeq" id="WP_102951481.1">
    <property type="nucleotide sequence ID" value="NZ_CP024847.1"/>
</dbReference>